<dbReference type="EMBL" id="HBUE01266183">
    <property type="protein sequence ID" value="CAG6561379.1"/>
    <property type="molecule type" value="Transcribed_RNA"/>
</dbReference>
<dbReference type="EMBL" id="HBUE01160990">
    <property type="protein sequence ID" value="CAG6509975.1"/>
    <property type="molecule type" value="Transcribed_RNA"/>
</dbReference>
<protein>
    <submittedName>
        <fullName evidence="1">(northern house mosquito) hypothetical protein</fullName>
    </submittedName>
</protein>
<reference evidence="1" key="1">
    <citation type="submission" date="2021-05" db="EMBL/GenBank/DDBJ databases">
        <authorList>
            <person name="Alioto T."/>
            <person name="Alioto T."/>
            <person name="Gomez Garrido J."/>
        </authorList>
    </citation>
    <scope>NUCLEOTIDE SEQUENCE</scope>
</reference>
<accession>A0A8D8NDI8</accession>
<sequence>MLNFAGTSFSRSELLRAEHVEVIVAPQVRPQLVHHDHRRLVWGERDRERVHGHRHRDALHAKVPQVGQIRWWAGAVVEEVALLDGEVLQNLNLCHFFKEAYREYKVVQI</sequence>
<proteinExistence type="predicted"/>
<evidence type="ECO:0000313" key="1">
    <source>
        <dbReference type="EMBL" id="CAG6561382.1"/>
    </source>
</evidence>
<dbReference type="EMBL" id="HBUE01160991">
    <property type="protein sequence ID" value="CAG6509978.1"/>
    <property type="molecule type" value="Transcribed_RNA"/>
</dbReference>
<name>A0A8D8NDI8_CULPI</name>
<dbReference type="AlphaFoldDB" id="A0A8D8NDI8"/>
<organism evidence="1">
    <name type="scientific">Culex pipiens</name>
    <name type="common">House mosquito</name>
    <dbReference type="NCBI Taxonomy" id="7175"/>
    <lineage>
        <taxon>Eukaryota</taxon>
        <taxon>Metazoa</taxon>
        <taxon>Ecdysozoa</taxon>
        <taxon>Arthropoda</taxon>
        <taxon>Hexapoda</taxon>
        <taxon>Insecta</taxon>
        <taxon>Pterygota</taxon>
        <taxon>Neoptera</taxon>
        <taxon>Endopterygota</taxon>
        <taxon>Diptera</taxon>
        <taxon>Nematocera</taxon>
        <taxon>Culicoidea</taxon>
        <taxon>Culicidae</taxon>
        <taxon>Culicinae</taxon>
        <taxon>Culicini</taxon>
        <taxon>Culex</taxon>
        <taxon>Culex</taxon>
    </lineage>
</organism>
<dbReference type="EMBL" id="HBUE01266184">
    <property type="protein sequence ID" value="CAG6561382.1"/>
    <property type="molecule type" value="Transcribed_RNA"/>
</dbReference>